<keyword evidence="3" id="KW-1185">Reference proteome</keyword>
<sequence>MATSNSNSKITLKPPVASGPRSRNGHRYSVSGSSSSSDDESDDELDGNRGGFVKGSVSYTVTDDLVVSPMPTVSKITSFLKNFDIKNLGAMEEKVVDIGKNEVINLNILSINI</sequence>
<comment type="caution">
    <text evidence="2">The sequence shown here is derived from an EMBL/GenBank/DDBJ whole genome shotgun (WGS) entry which is preliminary data.</text>
</comment>
<dbReference type="Proteomes" id="UP001408789">
    <property type="component" value="Unassembled WGS sequence"/>
</dbReference>
<feature type="compositionally biased region" description="Polar residues" evidence="1">
    <location>
        <begin position="1"/>
        <end position="10"/>
    </location>
</feature>
<dbReference type="AlphaFoldDB" id="A0AAP0CDT0"/>
<feature type="region of interest" description="Disordered" evidence="1">
    <location>
        <begin position="1"/>
        <end position="54"/>
    </location>
</feature>
<organism evidence="2 3">
    <name type="scientific">Deinandra increscens subsp. villosa</name>
    <dbReference type="NCBI Taxonomy" id="3103831"/>
    <lineage>
        <taxon>Eukaryota</taxon>
        <taxon>Viridiplantae</taxon>
        <taxon>Streptophyta</taxon>
        <taxon>Embryophyta</taxon>
        <taxon>Tracheophyta</taxon>
        <taxon>Spermatophyta</taxon>
        <taxon>Magnoliopsida</taxon>
        <taxon>eudicotyledons</taxon>
        <taxon>Gunneridae</taxon>
        <taxon>Pentapetalae</taxon>
        <taxon>asterids</taxon>
        <taxon>campanulids</taxon>
        <taxon>Asterales</taxon>
        <taxon>Asteraceae</taxon>
        <taxon>Asteroideae</taxon>
        <taxon>Heliantheae alliance</taxon>
        <taxon>Madieae</taxon>
        <taxon>Madiinae</taxon>
        <taxon>Deinandra</taxon>
    </lineage>
</organism>
<evidence type="ECO:0000256" key="1">
    <source>
        <dbReference type="SAM" id="MobiDB-lite"/>
    </source>
</evidence>
<accession>A0AAP0CDT0</accession>
<protein>
    <submittedName>
        <fullName evidence="2">Uncharacterized protein</fullName>
    </submittedName>
</protein>
<reference evidence="2 3" key="1">
    <citation type="submission" date="2024-04" db="EMBL/GenBank/DDBJ databases">
        <title>The reference genome of an endangered Asteraceae, Deinandra increscens subsp. villosa, native to the Central Coast of California.</title>
        <authorList>
            <person name="Guilliams M."/>
            <person name="Hasenstab-Lehman K."/>
            <person name="Meyer R."/>
            <person name="Mcevoy S."/>
        </authorList>
    </citation>
    <scope>NUCLEOTIDE SEQUENCE [LARGE SCALE GENOMIC DNA]</scope>
    <source>
        <tissue evidence="2">Leaf</tissue>
    </source>
</reference>
<dbReference type="InterPro" id="IPR007750">
    <property type="entry name" value="DUF674"/>
</dbReference>
<dbReference type="PANTHER" id="PTHR33103">
    <property type="entry name" value="OS01G0153900 PROTEIN"/>
    <property type="match status" value="1"/>
</dbReference>
<evidence type="ECO:0000313" key="2">
    <source>
        <dbReference type="EMBL" id="KAK9051667.1"/>
    </source>
</evidence>
<evidence type="ECO:0000313" key="3">
    <source>
        <dbReference type="Proteomes" id="UP001408789"/>
    </source>
</evidence>
<gene>
    <name evidence="2" type="ORF">SSX86_028295</name>
</gene>
<name>A0AAP0CDT0_9ASTR</name>
<dbReference type="Pfam" id="PF05056">
    <property type="entry name" value="DUF674"/>
    <property type="match status" value="1"/>
</dbReference>
<proteinExistence type="predicted"/>
<dbReference type="EMBL" id="JBCNJP010000027">
    <property type="protein sequence ID" value="KAK9051667.1"/>
    <property type="molecule type" value="Genomic_DNA"/>
</dbReference>
<dbReference type="PANTHER" id="PTHR33103:SF19">
    <property type="entry name" value="OS09G0544700 PROTEIN"/>
    <property type="match status" value="1"/>
</dbReference>